<dbReference type="HOGENOM" id="CLU_037990_14_0_7"/>
<dbReference type="RefSeq" id="WP_015906363.1">
    <property type="nucleotide sequence ID" value="NC_012108.1"/>
</dbReference>
<dbReference type="eggNOG" id="COG2226">
    <property type="taxonomic scope" value="Bacteria"/>
</dbReference>
<dbReference type="Gene3D" id="3.40.50.150">
    <property type="entry name" value="Vaccinia Virus protein VP39"/>
    <property type="match status" value="1"/>
</dbReference>
<dbReference type="AlphaFoldDB" id="C0QG70"/>
<evidence type="ECO:0000256" key="2">
    <source>
        <dbReference type="ARBA" id="ARBA00022679"/>
    </source>
</evidence>
<protein>
    <submittedName>
        <fullName evidence="5">SAM-dependent methyltransferase</fullName>
    </submittedName>
</protein>
<keyword evidence="1 5" id="KW-0489">Methyltransferase</keyword>
<dbReference type="STRING" id="177437.HRM2_45930"/>
<evidence type="ECO:0000256" key="1">
    <source>
        <dbReference type="ARBA" id="ARBA00022603"/>
    </source>
</evidence>
<dbReference type="OrthoDB" id="9782767at2"/>
<dbReference type="EMBL" id="CP001087">
    <property type="protein sequence ID" value="ACN17649.1"/>
    <property type="molecule type" value="Genomic_DNA"/>
</dbReference>
<dbReference type="GO" id="GO:0008757">
    <property type="term" value="F:S-adenosylmethionine-dependent methyltransferase activity"/>
    <property type="evidence" value="ECO:0007669"/>
    <property type="project" value="InterPro"/>
</dbReference>
<name>C0QG70_DESAH</name>
<accession>C0QG70</accession>
<dbReference type="Pfam" id="PF08241">
    <property type="entry name" value="Methyltransf_11"/>
    <property type="match status" value="1"/>
</dbReference>
<dbReference type="GO" id="GO:0032259">
    <property type="term" value="P:methylation"/>
    <property type="evidence" value="ECO:0007669"/>
    <property type="project" value="UniProtKB-KW"/>
</dbReference>
<dbReference type="InterPro" id="IPR013216">
    <property type="entry name" value="Methyltransf_11"/>
</dbReference>
<dbReference type="PANTHER" id="PTHR43464:SF19">
    <property type="entry name" value="UBIQUINONE BIOSYNTHESIS O-METHYLTRANSFERASE, MITOCHONDRIAL"/>
    <property type="match status" value="1"/>
</dbReference>
<keyword evidence="6" id="KW-1185">Reference proteome</keyword>
<evidence type="ECO:0000313" key="5">
    <source>
        <dbReference type="EMBL" id="ACN17649.1"/>
    </source>
</evidence>
<dbReference type="InterPro" id="IPR029063">
    <property type="entry name" value="SAM-dependent_MTases_sf"/>
</dbReference>
<evidence type="ECO:0000313" key="6">
    <source>
        <dbReference type="Proteomes" id="UP000000442"/>
    </source>
</evidence>
<proteinExistence type="predicted"/>
<evidence type="ECO:0000259" key="4">
    <source>
        <dbReference type="Pfam" id="PF08241"/>
    </source>
</evidence>
<keyword evidence="2" id="KW-0808">Transferase</keyword>
<organism evidence="5 6">
    <name type="scientific">Desulforapulum autotrophicum (strain ATCC 43914 / DSM 3382 / VKM B-1955 / HRM2)</name>
    <name type="common">Desulfobacterium autotrophicum</name>
    <dbReference type="NCBI Taxonomy" id="177437"/>
    <lineage>
        <taxon>Bacteria</taxon>
        <taxon>Pseudomonadati</taxon>
        <taxon>Thermodesulfobacteriota</taxon>
        <taxon>Desulfobacteria</taxon>
        <taxon>Desulfobacterales</taxon>
        <taxon>Desulfobacteraceae</taxon>
        <taxon>Desulforapulum</taxon>
    </lineage>
</organism>
<feature type="domain" description="Methyltransferase type 11" evidence="4">
    <location>
        <begin position="46"/>
        <end position="132"/>
    </location>
</feature>
<dbReference type="CDD" id="cd02440">
    <property type="entry name" value="AdoMet_MTases"/>
    <property type="match status" value="1"/>
</dbReference>
<reference evidence="5 6" key="1">
    <citation type="journal article" date="2009" name="Environ. Microbiol.">
        <title>Genome sequence of Desulfobacterium autotrophicum HRM2, a marine sulfate reducer oxidizing organic carbon completely to carbon dioxide.</title>
        <authorList>
            <person name="Strittmatter A.W."/>
            <person name="Liesegang H."/>
            <person name="Rabus R."/>
            <person name="Decker I."/>
            <person name="Amann J."/>
            <person name="Andres S."/>
            <person name="Henne A."/>
            <person name="Fricke W.F."/>
            <person name="Martinez-Arias R."/>
            <person name="Bartels D."/>
            <person name="Goesmann A."/>
            <person name="Krause L."/>
            <person name="Puehler A."/>
            <person name="Klenk H.P."/>
            <person name="Richter M."/>
            <person name="Schuler M."/>
            <person name="Gloeckner F.O."/>
            <person name="Meyerdierks A."/>
            <person name="Gottschalk G."/>
            <person name="Amann R."/>
        </authorList>
    </citation>
    <scope>NUCLEOTIDE SEQUENCE [LARGE SCALE GENOMIC DNA]</scope>
    <source>
        <strain evidence="6">ATCC 43914 / DSM 3382 / HRM2</strain>
    </source>
</reference>
<gene>
    <name evidence="5" type="ordered locus">HRM2_45930</name>
</gene>
<dbReference type="SUPFAM" id="SSF53335">
    <property type="entry name" value="S-adenosyl-L-methionine-dependent methyltransferases"/>
    <property type="match status" value="1"/>
</dbReference>
<sequence>MGYIFDSNDARFYDAWFDKACRGHAFNLEMDLLLRMLAPHECDRILDIGCGTGRSLEPLLSKGLHLTGVDPSTPMLDIARGRLGEKVDLHQGSAEALPFEDNAFDHAILFTSLEFTERPAKAVEEACRVARKSVIIGVFNSHAPLNLLRRIKNIFVSTPFSQAHYFSIWELKKILYAILGDVPLTWRTTLQFPWCSGPLAGFIEQQALVERSPLGTMIIMKIKPVPKFRIRPLWLRVKLARNYDPVSGFARIIHKEHKNGDSCLRKAG</sequence>
<evidence type="ECO:0000256" key="3">
    <source>
        <dbReference type="ARBA" id="ARBA00022691"/>
    </source>
</evidence>
<dbReference type="PANTHER" id="PTHR43464">
    <property type="entry name" value="METHYLTRANSFERASE"/>
    <property type="match status" value="1"/>
</dbReference>
<dbReference type="KEGG" id="dat:HRM2_45930"/>
<dbReference type="Proteomes" id="UP000000442">
    <property type="component" value="Chromosome"/>
</dbReference>
<keyword evidence="3" id="KW-0949">S-adenosyl-L-methionine</keyword>